<protein>
    <recommendedName>
        <fullName evidence="3">PI3K/PI4K catalytic domain-containing protein</fullName>
    </recommendedName>
</protein>
<dbReference type="RefSeq" id="WP_030507218.1">
    <property type="nucleotide sequence ID" value="NZ_FTNI01000016.1"/>
</dbReference>
<keyword evidence="2" id="KW-1185">Reference proteome</keyword>
<accession>A0A1N7E401</accession>
<name>A0A1N7E401_9ACTN</name>
<dbReference type="AlphaFoldDB" id="A0A1N7E401"/>
<evidence type="ECO:0008006" key="3">
    <source>
        <dbReference type="Google" id="ProtNLM"/>
    </source>
</evidence>
<dbReference type="NCBIfam" id="TIGR03843">
    <property type="entry name" value="SCO1664 family protein"/>
    <property type="match status" value="1"/>
</dbReference>
<evidence type="ECO:0000313" key="2">
    <source>
        <dbReference type="Proteomes" id="UP000186096"/>
    </source>
</evidence>
<dbReference type="Proteomes" id="UP000186096">
    <property type="component" value="Unassembled WGS sequence"/>
</dbReference>
<sequence length="253" mass="28083">MTAEGEASINDVDGPGLDDAAAMSLLREGTLEVAGRLVEATNMTLYCSIRNGEHAAACVYKPVRGERPLWDFPDGTLAAREVAAYEVAAATGWRIVPPTVYRDGPFGPGMVQLWIDADPETDLMALMRSRNPALRRMAVFDAVVNNADRKGGHLLPLPDGHVYGVDHGVCFAVEDKLRTVLWQWRGKTLPREAVNVLVRLEREIERGRLGRRLRELLTQAEVEATWERVKRLLATGVHPHPSEDWPAIPWPPI</sequence>
<gene>
    <name evidence="1" type="ORF">SAMN05421833_116134</name>
</gene>
<dbReference type="EMBL" id="FTNI01000016">
    <property type="protein sequence ID" value="SIR82695.1"/>
    <property type="molecule type" value="Genomic_DNA"/>
</dbReference>
<dbReference type="OrthoDB" id="3423180at2"/>
<reference evidence="2" key="1">
    <citation type="submission" date="2017-01" db="EMBL/GenBank/DDBJ databases">
        <authorList>
            <person name="Varghese N."/>
            <person name="Submissions S."/>
        </authorList>
    </citation>
    <scope>NUCLEOTIDE SEQUENCE [LARGE SCALE GENOMIC DNA]</scope>
    <source>
        <strain evidence="2">ATCC 12950</strain>
    </source>
</reference>
<dbReference type="STRING" id="58117.SAMN05421833_116134"/>
<proteinExistence type="predicted"/>
<evidence type="ECO:0000313" key="1">
    <source>
        <dbReference type="EMBL" id="SIR82695.1"/>
    </source>
</evidence>
<dbReference type="InterPro" id="IPR022292">
    <property type="entry name" value="CHP03843"/>
</dbReference>
<dbReference type="GeneID" id="97495695"/>
<organism evidence="1 2">
    <name type="scientific">Microbispora rosea</name>
    <dbReference type="NCBI Taxonomy" id="58117"/>
    <lineage>
        <taxon>Bacteria</taxon>
        <taxon>Bacillati</taxon>
        <taxon>Actinomycetota</taxon>
        <taxon>Actinomycetes</taxon>
        <taxon>Streptosporangiales</taxon>
        <taxon>Streptosporangiaceae</taxon>
        <taxon>Microbispora</taxon>
    </lineage>
</organism>